<evidence type="ECO:0000256" key="1">
    <source>
        <dbReference type="SAM" id="MobiDB-lite"/>
    </source>
</evidence>
<name>A0A0C3CKT1_PILCF</name>
<sequence length="165" mass="19145">MRGLRQENRNLKQELDRLRSQSDVDESLRVIDRSHLIDEDFDEQDRENMQPDFDLAVDGDSRRRRPLLPRSNIRPSLNRKPMIDRPPAPIDQDVDLDNDFCPVPTYKSDWNLSRPTKKRKTESEPAKSDPQPGRLPLPALFPLKLDLKGHTRGTVQLGSRVRMGK</sequence>
<evidence type="ECO:0000313" key="3">
    <source>
        <dbReference type="Proteomes" id="UP000054166"/>
    </source>
</evidence>
<reference evidence="3" key="2">
    <citation type="submission" date="2015-01" db="EMBL/GenBank/DDBJ databases">
        <title>Evolutionary Origins and Diversification of the Mycorrhizal Mutualists.</title>
        <authorList>
            <consortium name="DOE Joint Genome Institute"/>
            <consortium name="Mycorrhizal Genomics Consortium"/>
            <person name="Kohler A."/>
            <person name="Kuo A."/>
            <person name="Nagy L.G."/>
            <person name="Floudas D."/>
            <person name="Copeland A."/>
            <person name="Barry K.W."/>
            <person name="Cichocki N."/>
            <person name="Veneault-Fourrey C."/>
            <person name="LaButti K."/>
            <person name="Lindquist E.A."/>
            <person name="Lipzen A."/>
            <person name="Lundell T."/>
            <person name="Morin E."/>
            <person name="Murat C."/>
            <person name="Riley R."/>
            <person name="Ohm R."/>
            <person name="Sun H."/>
            <person name="Tunlid A."/>
            <person name="Henrissat B."/>
            <person name="Grigoriev I.V."/>
            <person name="Hibbett D.S."/>
            <person name="Martin F."/>
        </authorList>
    </citation>
    <scope>NUCLEOTIDE SEQUENCE [LARGE SCALE GENOMIC DNA]</scope>
    <source>
        <strain evidence="3">F 1598</strain>
    </source>
</reference>
<dbReference type="HOGENOM" id="CLU_1611411_0_0_1"/>
<reference evidence="2 3" key="1">
    <citation type="submission" date="2014-04" db="EMBL/GenBank/DDBJ databases">
        <authorList>
            <consortium name="DOE Joint Genome Institute"/>
            <person name="Kuo A."/>
            <person name="Tarkka M."/>
            <person name="Buscot F."/>
            <person name="Kohler A."/>
            <person name="Nagy L.G."/>
            <person name="Floudas D."/>
            <person name="Copeland A."/>
            <person name="Barry K.W."/>
            <person name="Cichocki N."/>
            <person name="Veneault-Fourrey C."/>
            <person name="LaButti K."/>
            <person name="Lindquist E.A."/>
            <person name="Lipzen A."/>
            <person name="Lundell T."/>
            <person name="Morin E."/>
            <person name="Murat C."/>
            <person name="Sun H."/>
            <person name="Tunlid A."/>
            <person name="Henrissat B."/>
            <person name="Grigoriev I.V."/>
            <person name="Hibbett D.S."/>
            <person name="Martin F."/>
            <person name="Nordberg H.P."/>
            <person name="Cantor M.N."/>
            <person name="Hua S.X."/>
        </authorList>
    </citation>
    <scope>NUCLEOTIDE SEQUENCE [LARGE SCALE GENOMIC DNA]</scope>
    <source>
        <strain evidence="2 3">F 1598</strain>
    </source>
</reference>
<dbReference type="AlphaFoldDB" id="A0A0C3CKT1"/>
<feature type="region of interest" description="Disordered" evidence="1">
    <location>
        <begin position="1"/>
        <end position="138"/>
    </location>
</feature>
<keyword evidence="3" id="KW-1185">Reference proteome</keyword>
<organism evidence="2 3">
    <name type="scientific">Piloderma croceum (strain F 1598)</name>
    <dbReference type="NCBI Taxonomy" id="765440"/>
    <lineage>
        <taxon>Eukaryota</taxon>
        <taxon>Fungi</taxon>
        <taxon>Dikarya</taxon>
        <taxon>Basidiomycota</taxon>
        <taxon>Agaricomycotina</taxon>
        <taxon>Agaricomycetes</taxon>
        <taxon>Agaricomycetidae</taxon>
        <taxon>Atheliales</taxon>
        <taxon>Atheliaceae</taxon>
        <taxon>Piloderma</taxon>
    </lineage>
</organism>
<dbReference type="Proteomes" id="UP000054166">
    <property type="component" value="Unassembled WGS sequence"/>
</dbReference>
<proteinExistence type="predicted"/>
<dbReference type="EMBL" id="KN832973">
    <property type="protein sequence ID" value="KIM90287.1"/>
    <property type="molecule type" value="Genomic_DNA"/>
</dbReference>
<accession>A0A0C3CKT1</accession>
<feature type="compositionally biased region" description="Basic and acidic residues" evidence="1">
    <location>
        <begin position="1"/>
        <end position="38"/>
    </location>
</feature>
<evidence type="ECO:0000313" key="2">
    <source>
        <dbReference type="EMBL" id="KIM90287.1"/>
    </source>
</evidence>
<gene>
    <name evidence="2" type="ORF">PILCRDRAFT_178994</name>
</gene>
<dbReference type="InParanoid" id="A0A0C3CKT1"/>
<dbReference type="OrthoDB" id="6105938at2759"/>
<protein>
    <submittedName>
        <fullName evidence="2">Uncharacterized protein</fullName>
    </submittedName>
</protein>